<dbReference type="Proteomes" id="UP001239445">
    <property type="component" value="Unassembled WGS sequence"/>
</dbReference>
<name>A0AAJ0B151_9PEZI</name>
<evidence type="ECO:0000256" key="2">
    <source>
        <dbReference type="SAM" id="Phobius"/>
    </source>
</evidence>
<keyword evidence="2" id="KW-0472">Membrane</keyword>
<proteinExistence type="predicted"/>
<feature type="transmembrane region" description="Helical" evidence="2">
    <location>
        <begin position="618"/>
        <end position="642"/>
    </location>
</feature>
<dbReference type="EMBL" id="MU839852">
    <property type="protein sequence ID" value="KAK1749746.1"/>
    <property type="molecule type" value="Genomic_DNA"/>
</dbReference>
<comment type="caution">
    <text evidence="3">The sequence shown here is derived from an EMBL/GenBank/DDBJ whole genome shotgun (WGS) entry which is preliminary data.</text>
</comment>
<evidence type="ECO:0000313" key="3">
    <source>
        <dbReference type="EMBL" id="KAK1749746.1"/>
    </source>
</evidence>
<keyword evidence="2" id="KW-1133">Transmembrane helix</keyword>
<protein>
    <submittedName>
        <fullName evidence="3">Uncharacterized protein</fullName>
    </submittedName>
</protein>
<dbReference type="AlphaFoldDB" id="A0AAJ0B151"/>
<evidence type="ECO:0000313" key="4">
    <source>
        <dbReference type="Proteomes" id="UP001239445"/>
    </source>
</evidence>
<feature type="region of interest" description="Disordered" evidence="1">
    <location>
        <begin position="330"/>
        <end position="352"/>
    </location>
</feature>
<organism evidence="3 4">
    <name type="scientific">Echria macrotheca</name>
    <dbReference type="NCBI Taxonomy" id="438768"/>
    <lineage>
        <taxon>Eukaryota</taxon>
        <taxon>Fungi</taxon>
        <taxon>Dikarya</taxon>
        <taxon>Ascomycota</taxon>
        <taxon>Pezizomycotina</taxon>
        <taxon>Sordariomycetes</taxon>
        <taxon>Sordariomycetidae</taxon>
        <taxon>Sordariales</taxon>
        <taxon>Schizotheciaceae</taxon>
        <taxon>Echria</taxon>
    </lineage>
</organism>
<evidence type="ECO:0000256" key="1">
    <source>
        <dbReference type="SAM" id="MobiDB-lite"/>
    </source>
</evidence>
<feature type="compositionally biased region" description="Polar residues" evidence="1">
    <location>
        <begin position="338"/>
        <end position="352"/>
    </location>
</feature>
<reference evidence="3" key="1">
    <citation type="submission" date="2023-06" db="EMBL/GenBank/DDBJ databases">
        <title>Genome-scale phylogeny and comparative genomics of the fungal order Sordariales.</title>
        <authorList>
            <consortium name="Lawrence Berkeley National Laboratory"/>
            <person name="Hensen N."/>
            <person name="Bonometti L."/>
            <person name="Westerberg I."/>
            <person name="Brannstrom I.O."/>
            <person name="Guillou S."/>
            <person name="Cros-Aarteil S."/>
            <person name="Calhoun S."/>
            <person name="Haridas S."/>
            <person name="Kuo A."/>
            <person name="Mondo S."/>
            <person name="Pangilinan J."/>
            <person name="Riley R."/>
            <person name="Labutti K."/>
            <person name="Andreopoulos B."/>
            <person name="Lipzen A."/>
            <person name="Chen C."/>
            <person name="Yanf M."/>
            <person name="Daum C."/>
            <person name="Ng V."/>
            <person name="Clum A."/>
            <person name="Steindorff A."/>
            <person name="Ohm R."/>
            <person name="Martin F."/>
            <person name="Silar P."/>
            <person name="Natvig D."/>
            <person name="Lalanne C."/>
            <person name="Gautier V."/>
            <person name="Ament-Velasquez S.L."/>
            <person name="Kruys A."/>
            <person name="Hutchinson M.I."/>
            <person name="Powell A.J."/>
            <person name="Barry K."/>
            <person name="Miller A.N."/>
            <person name="Grigoriev I.V."/>
            <person name="Debuchy R."/>
            <person name="Gladieux P."/>
            <person name="Thoren M.H."/>
            <person name="Johannesson H."/>
        </authorList>
    </citation>
    <scope>NUCLEOTIDE SEQUENCE</scope>
    <source>
        <strain evidence="3">PSN4</strain>
    </source>
</reference>
<keyword evidence="2" id="KW-0812">Transmembrane</keyword>
<keyword evidence="4" id="KW-1185">Reference proteome</keyword>
<gene>
    <name evidence="3" type="ORF">QBC47DRAFT_365808</name>
</gene>
<sequence length="672" mass="77791">MTDSVPPHTDAVDEAVDRRTVDQRIRDYGDYINELHTRHPETFSRLKNFIDRGHKCKCGSDRHECHNRQPEFRVRVYDIHRNETNFFKFLQTGSNGGKHPEYFDAADHDDFRRLKKKLFDDLGKDNRGNEHCRLITVNHLSPNVAKLLGGLYDIPGDFFNRHLPGTEAISGRLISMVTSALQIDFDELYEARDTFDDLWKGFDTLDGHDVIRECLQQNFLFYEHPGWDYFPVTSKEWKASRENILMTSGTESTMSSKQNVFQFDLTHRVSVYSQPPHFPRTAILIFYPRLPICSKSDHYRTNKDGRKSHFTASSTNEDCKQVYFRAVPDKVPGPKEVTNPSSPKSKAHNMTQEQIRTQLLPKDRPEYAVFPGRLNEGFKRDYASAFDREFQLHVQDLWEQLHPKKKPTNKDQPVNDGDADFNFVHLFGVPLFRLIASNWARLVERRSSDLDLLEWRPTDMTGIDTVQCIKSRRIAIARHQKDINTCLAMLRNLRQEERVRRYRDELRRYVHDGKLPQDLLQGAPDLGDDKAHLVHGSDLHEVKMETMRSRYQEDDTGYNKGLTNGLVGSEKDDSSWDAVYYDFFELKASIDALASRADKIQEGMLGLLSIRISESSSMLNSIGVFFSVIIIPWTVVGGLFSIDFDEYSFNRNGKQFGNNARPMISCRAKWLS</sequence>
<accession>A0AAJ0B151</accession>